<keyword evidence="2" id="KW-0472">Membrane</keyword>
<feature type="compositionally biased region" description="Low complexity" evidence="1">
    <location>
        <begin position="11"/>
        <end position="20"/>
    </location>
</feature>
<gene>
    <name evidence="3" type="ORF">XthCFBP4691_18215</name>
</gene>
<evidence type="ECO:0000256" key="2">
    <source>
        <dbReference type="SAM" id="Phobius"/>
    </source>
</evidence>
<evidence type="ECO:0000256" key="1">
    <source>
        <dbReference type="SAM" id="MobiDB-lite"/>
    </source>
</evidence>
<accession>A0A2S6ZB90</accession>
<reference evidence="3 4" key="1">
    <citation type="submission" date="2016-08" db="EMBL/GenBank/DDBJ databases">
        <title>Evolution of the type three secretion system and type three effector repertoires in Xanthomonas.</title>
        <authorList>
            <person name="Merda D."/>
            <person name="Briand M."/>
            <person name="Bosis E."/>
            <person name="Rousseau C."/>
            <person name="Portier P."/>
            <person name="Jacques M.-A."/>
            <person name="Fischer-Le Saux M."/>
        </authorList>
    </citation>
    <scope>NUCLEOTIDE SEQUENCE [LARGE SCALE GENOMIC DNA]</scope>
    <source>
        <strain evidence="3 4">CFBP 4691</strain>
    </source>
</reference>
<evidence type="ECO:0000313" key="4">
    <source>
        <dbReference type="Proteomes" id="UP000239898"/>
    </source>
</evidence>
<feature type="transmembrane region" description="Helical" evidence="2">
    <location>
        <begin position="99"/>
        <end position="121"/>
    </location>
</feature>
<dbReference type="Proteomes" id="UP000239898">
    <property type="component" value="Unassembled WGS sequence"/>
</dbReference>
<sequence>MSDEQAHDGGAAPAPDPEAAARPSLEASLREFGTAGRLGLAHTLEAGRALHRLVTADLALARAALARALVWLTISVAFGASAWMLLMGALIAVLQRLGWSWLTSISATAAFSLVVTALGAWQALRYFDMSTLDATRRQLAKLGIGGEGEDEDHADGNTAAAAKAGQ</sequence>
<keyword evidence="2" id="KW-0812">Transmembrane</keyword>
<feature type="region of interest" description="Disordered" evidence="1">
    <location>
        <begin position="145"/>
        <end position="166"/>
    </location>
</feature>
<keyword evidence="2" id="KW-1133">Transmembrane helix</keyword>
<keyword evidence="4" id="KW-1185">Reference proteome</keyword>
<protein>
    <recommendedName>
        <fullName evidence="5">Phage holin family protein</fullName>
    </recommendedName>
</protein>
<evidence type="ECO:0000313" key="3">
    <source>
        <dbReference type="EMBL" id="PPT80396.1"/>
    </source>
</evidence>
<feature type="region of interest" description="Disordered" evidence="1">
    <location>
        <begin position="1"/>
        <end position="20"/>
    </location>
</feature>
<comment type="caution">
    <text evidence="3">The sequence shown here is derived from an EMBL/GenBank/DDBJ whole genome shotgun (WGS) entry which is preliminary data.</text>
</comment>
<dbReference type="RefSeq" id="WP_128421692.1">
    <property type="nucleotide sequence ID" value="NZ_CP049017.1"/>
</dbReference>
<dbReference type="EMBL" id="MIGX01000146">
    <property type="protein sequence ID" value="PPT80396.1"/>
    <property type="molecule type" value="Genomic_DNA"/>
</dbReference>
<feature type="transmembrane region" description="Helical" evidence="2">
    <location>
        <begin position="68"/>
        <end position="93"/>
    </location>
</feature>
<proteinExistence type="predicted"/>
<name>A0A2S6ZB90_9XANT</name>
<dbReference type="AlphaFoldDB" id="A0A2S6ZB90"/>
<evidence type="ECO:0008006" key="5">
    <source>
        <dbReference type="Google" id="ProtNLM"/>
    </source>
</evidence>
<organism evidence="3 4">
    <name type="scientific">Xanthomonas theicola</name>
    <dbReference type="NCBI Taxonomy" id="56464"/>
    <lineage>
        <taxon>Bacteria</taxon>
        <taxon>Pseudomonadati</taxon>
        <taxon>Pseudomonadota</taxon>
        <taxon>Gammaproteobacteria</taxon>
        <taxon>Lysobacterales</taxon>
        <taxon>Lysobacteraceae</taxon>
        <taxon>Xanthomonas</taxon>
    </lineage>
</organism>
<dbReference type="OrthoDB" id="6058188at2"/>